<reference evidence="2 3" key="1">
    <citation type="submission" date="2023-07" db="EMBL/GenBank/DDBJ databases">
        <title>Genomic Encyclopedia of Type Strains, Phase IV (KMG-IV): sequencing the most valuable type-strain genomes for metagenomic binning, comparative biology and taxonomic classification.</title>
        <authorList>
            <person name="Goeker M."/>
        </authorList>
    </citation>
    <scope>NUCLEOTIDE SEQUENCE [LARGE SCALE GENOMIC DNA]</scope>
    <source>
        <strain evidence="2 3">DSM 27594</strain>
    </source>
</reference>
<sequence>MKKSNWTVFGFLIGLSLVWGVIYWVFIGPKH</sequence>
<proteinExistence type="predicted"/>
<protein>
    <submittedName>
        <fullName evidence="2">Uncharacterized protein</fullName>
    </submittedName>
</protein>
<dbReference type="Proteomes" id="UP001224122">
    <property type="component" value="Unassembled WGS sequence"/>
</dbReference>
<name>A0ABT9XPG7_9BACI</name>
<keyword evidence="1" id="KW-0812">Transmembrane</keyword>
<comment type="caution">
    <text evidence="2">The sequence shown here is derived from an EMBL/GenBank/DDBJ whole genome shotgun (WGS) entry which is preliminary data.</text>
</comment>
<dbReference type="EMBL" id="JAUSTW010000001">
    <property type="protein sequence ID" value="MDQ0197438.1"/>
    <property type="molecule type" value="Genomic_DNA"/>
</dbReference>
<organism evidence="2 3">
    <name type="scientific">Neobacillus ginsengisoli</name>
    <dbReference type="NCBI Taxonomy" id="904295"/>
    <lineage>
        <taxon>Bacteria</taxon>
        <taxon>Bacillati</taxon>
        <taxon>Bacillota</taxon>
        <taxon>Bacilli</taxon>
        <taxon>Bacillales</taxon>
        <taxon>Bacillaceae</taxon>
        <taxon>Neobacillus</taxon>
    </lineage>
</organism>
<gene>
    <name evidence="2" type="ORF">J2S10_000543</name>
</gene>
<evidence type="ECO:0000313" key="3">
    <source>
        <dbReference type="Proteomes" id="UP001224122"/>
    </source>
</evidence>
<evidence type="ECO:0000256" key="1">
    <source>
        <dbReference type="SAM" id="Phobius"/>
    </source>
</evidence>
<accession>A0ABT9XPG7</accession>
<keyword evidence="1" id="KW-0472">Membrane</keyword>
<keyword evidence="3" id="KW-1185">Reference proteome</keyword>
<keyword evidence="1" id="KW-1133">Transmembrane helix</keyword>
<feature type="transmembrane region" description="Helical" evidence="1">
    <location>
        <begin position="6"/>
        <end position="26"/>
    </location>
</feature>
<evidence type="ECO:0000313" key="2">
    <source>
        <dbReference type="EMBL" id="MDQ0197438.1"/>
    </source>
</evidence>